<feature type="region of interest" description="Disordered" evidence="6">
    <location>
        <begin position="1650"/>
        <end position="1766"/>
    </location>
</feature>
<keyword evidence="3" id="KW-0862">Zinc</keyword>
<feature type="compositionally biased region" description="Basic and acidic residues" evidence="6">
    <location>
        <begin position="403"/>
        <end position="415"/>
    </location>
</feature>
<reference evidence="9" key="1">
    <citation type="thesis" date="2020" institute="ProQuest LLC" country="789 East Eisenhower Parkway, Ann Arbor, MI, USA">
        <title>Comparative Genomics and Chromosome Evolution.</title>
        <authorList>
            <person name="Mudd A.B."/>
        </authorList>
    </citation>
    <scope>NUCLEOTIDE SEQUENCE</scope>
    <source>
        <strain evidence="9">HN-11 Male</strain>
        <tissue evidence="9">Kidney and liver</tissue>
    </source>
</reference>
<dbReference type="InterPro" id="IPR006612">
    <property type="entry name" value="THAP_Znf"/>
</dbReference>
<dbReference type="OrthoDB" id="9909837at2759"/>
<comment type="caution">
    <text evidence="9">The sequence shown here is derived from an EMBL/GenBank/DDBJ whole genome shotgun (WGS) entry which is preliminary data.</text>
</comment>
<dbReference type="GO" id="GO:0003677">
    <property type="term" value="F:DNA binding"/>
    <property type="evidence" value="ECO:0007669"/>
    <property type="project" value="UniProtKB-UniRule"/>
</dbReference>
<feature type="region of interest" description="Disordered" evidence="6">
    <location>
        <begin position="1054"/>
        <end position="1076"/>
    </location>
</feature>
<evidence type="ECO:0000313" key="9">
    <source>
        <dbReference type="EMBL" id="KAG9472735.1"/>
    </source>
</evidence>
<feature type="region of interest" description="Disordered" evidence="6">
    <location>
        <begin position="1571"/>
        <end position="1630"/>
    </location>
</feature>
<dbReference type="Pfam" id="PF05485">
    <property type="entry name" value="THAP"/>
    <property type="match status" value="1"/>
</dbReference>
<evidence type="ECO:0000259" key="7">
    <source>
        <dbReference type="PROSITE" id="PS50805"/>
    </source>
</evidence>
<feature type="domain" description="KRAB" evidence="7">
    <location>
        <begin position="591"/>
        <end position="662"/>
    </location>
</feature>
<feature type="region of interest" description="Disordered" evidence="6">
    <location>
        <begin position="233"/>
        <end position="285"/>
    </location>
</feature>
<evidence type="ECO:0000256" key="5">
    <source>
        <dbReference type="PROSITE-ProRule" id="PRU00309"/>
    </source>
</evidence>
<dbReference type="PROSITE" id="PS50950">
    <property type="entry name" value="ZF_THAP"/>
    <property type="match status" value="1"/>
</dbReference>
<dbReference type="SUPFAM" id="SSF109640">
    <property type="entry name" value="KRAB domain (Kruppel-associated box)"/>
    <property type="match status" value="1"/>
</dbReference>
<dbReference type="EMBL" id="WNTK01000038">
    <property type="protein sequence ID" value="KAG9472735.1"/>
    <property type="molecule type" value="Genomic_DNA"/>
</dbReference>
<keyword evidence="4 5" id="KW-0238">DNA-binding</keyword>
<dbReference type="CDD" id="cd07765">
    <property type="entry name" value="KRAB_A-box"/>
    <property type="match status" value="1"/>
</dbReference>
<feature type="region of interest" description="Disordered" evidence="6">
    <location>
        <begin position="725"/>
        <end position="759"/>
    </location>
</feature>
<keyword evidence="10" id="KW-1185">Reference proteome</keyword>
<evidence type="ECO:0000256" key="3">
    <source>
        <dbReference type="ARBA" id="ARBA00022833"/>
    </source>
</evidence>
<feature type="compositionally biased region" description="Polar residues" evidence="6">
    <location>
        <begin position="1610"/>
        <end position="1627"/>
    </location>
</feature>
<gene>
    <name evidence="9" type="ORF">GDO78_017444</name>
</gene>
<dbReference type="InterPro" id="IPR029317">
    <property type="entry name" value="KRBA1_rpt"/>
</dbReference>
<feature type="region of interest" description="Disordered" evidence="6">
    <location>
        <begin position="379"/>
        <end position="428"/>
    </location>
</feature>
<feature type="compositionally biased region" description="Basic and acidic residues" evidence="6">
    <location>
        <begin position="253"/>
        <end position="269"/>
    </location>
</feature>
<dbReference type="Pfam" id="PF01352">
    <property type="entry name" value="KRAB"/>
    <property type="match status" value="1"/>
</dbReference>
<feature type="region of interest" description="Disordered" evidence="6">
    <location>
        <begin position="1134"/>
        <end position="1168"/>
    </location>
</feature>
<protein>
    <submittedName>
        <fullName evidence="9">Uncharacterized protein</fullName>
    </submittedName>
</protein>
<evidence type="ECO:0000256" key="1">
    <source>
        <dbReference type="ARBA" id="ARBA00022723"/>
    </source>
</evidence>
<accession>A0A8J6EPH6</accession>
<dbReference type="Pfam" id="PF15287">
    <property type="entry name" value="KRBA1"/>
    <property type="match status" value="3"/>
</dbReference>
<feature type="region of interest" description="Disordered" evidence="6">
    <location>
        <begin position="531"/>
        <end position="554"/>
    </location>
</feature>
<dbReference type="InterPro" id="IPR050169">
    <property type="entry name" value="Krueppel_C2H2_ZnF"/>
</dbReference>
<dbReference type="SMART" id="SM00692">
    <property type="entry name" value="DM3"/>
    <property type="match status" value="1"/>
</dbReference>
<feature type="region of interest" description="Disordered" evidence="6">
    <location>
        <begin position="1783"/>
        <end position="1808"/>
    </location>
</feature>
<feature type="compositionally biased region" description="Polar residues" evidence="6">
    <location>
        <begin position="273"/>
        <end position="285"/>
    </location>
</feature>
<evidence type="ECO:0000256" key="2">
    <source>
        <dbReference type="ARBA" id="ARBA00022771"/>
    </source>
</evidence>
<feature type="region of interest" description="Disordered" evidence="6">
    <location>
        <begin position="1091"/>
        <end position="1122"/>
    </location>
</feature>
<feature type="compositionally biased region" description="Low complexity" evidence="6">
    <location>
        <begin position="892"/>
        <end position="913"/>
    </location>
</feature>
<dbReference type="InterPro" id="IPR001909">
    <property type="entry name" value="KRAB"/>
</dbReference>
<name>A0A8J6EPH6_ELECQ</name>
<feature type="domain" description="THAP-type" evidence="8">
    <location>
        <begin position="1"/>
        <end position="96"/>
    </location>
</feature>
<dbReference type="SMART" id="SM00980">
    <property type="entry name" value="THAP"/>
    <property type="match status" value="1"/>
</dbReference>
<dbReference type="PROSITE" id="PS50805">
    <property type="entry name" value="KRAB"/>
    <property type="match status" value="1"/>
</dbReference>
<evidence type="ECO:0000313" key="10">
    <source>
        <dbReference type="Proteomes" id="UP000770717"/>
    </source>
</evidence>
<evidence type="ECO:0000256" key="6">
    <source>
        <dbReference type="SAM" id="MobiDB-lite"/>
    </source>
</evidence>
<dbReference type="PANTHER" id="PTHR23232">
    <property type="entry name" value="KRAB DOMAIN C2H2 ZINC FINGER"/>
    <property type="match status" value="1"/>
</dbReference>
<feature type="compositionally biased region" description="Low complexity" evidence="6">
    <location>
        <begin position="1134"/>
        <end position="1145"/>
    </location>
</feature>
<feature type="region of interest" description="Disordered" evidence="6">
    <location>
        <begin position="302"/>
        <end position="345"/>
    </location>
</feature>
<dbReference type="Gene3D" id="6.10.140.140">
    <property type="match status" value="1"/>
</dbReference>
<feature type="compositionally biased region" description="Low complexity" evidence="6">
    <location>
        <begin position="310"/>
        <end position="321"/>
    </location>
</feature>
<feature type="compositionally biased region" description="Polar residues" evidence="6">
    <location>
        <begin position="389"/>
        <end position="402"/>
    </location>
</feature>
<dbReference type="InterPro" id="IPR036051">
    <property type="entry name" value="KRAB_dom_sf"/>
</dbReference>
<feature type="compositionally biased region" description="Basic and acidic residues" evidence="6">
    <location>
        <begin position="731"/>
        <end position="747"/>
    </location>
</feature>
<keyword evidence="2 5" id="KW-0863">Zinc-finger</keyword>
<feature type="compositionally biased region" description="Basic and acidic residues" evidence="6">
    <location>
        <begin position="1097"/>
        <end position="1117"/>
    </location>
</feature>
<organism evidence="9 10">
    <name type="scientific">Eleutherodactylus coqui</name>
    <name type="common">Puerto Rican coqui</name>
    <dbReference type="NCBI Taxonomy" id="57060"/>
    <lineage>
        <taxon>Eukaryota</taxon>
        <taxon>Metazoa</taxon>
        <taxon>Chordata</taxon>
        <taxon>Craniata</taxon>
        <taxon>Vertebrata</taxon>
        <taxon>Euteleostomi</taxon>
        <taxon>Amphibia</taxon>
        <taxon>Batrachia</taxon>
        <taxon>Anura</taxon>
        <taxon>Neobatrachia</taxon>
        <taxon>Hyloidea</taxon>
        <taxon>Eleutherodactylidae</taxon>
        <taxon>Eleutherodactylinae</taxon>
        <taxon>Eleutherodactylus</taxon>
        <taxon>Eleutherodactylus</taxon>
    </lineage>
</organism>
<dbReference type="GO" id="GO:0008270">
    <property type="term" value="F:zinc ion binding"/>
    <property type="evidence" value="ECO:0007669"/>
    <property type="project" value="UniProtKB-KW"/>
</dbReference>
<keyword evidence="1" id="KW-0479">Metal-binding</keyword>
<dbReference type="GO" id="GO:0006355">
    <property type="term" value="P:regulation of DNA-templated transcription"/>
    <property type="evidence" value="ECO:0007669"/>
    <property type="project" value="InterPro"/>
</dbReference>
<dbReference type="SMART" id="SM00349">
    <property type="entry name" value="KRAB"/>
    <property type="match status" value="1"/>
</dbReference>
<feature type="region of interest" description="Disordered" evidence="6">
    <location>
        <begin position="867"/>
        <end position="919"/>
    </location>
</feature>
<sequence>MMSRCLVRGCRNDCGRADSSVTFHPFPTERKAAKRWASLCGVSGQECSQLLKDLEHGGTGRYQLCSLHFEQKAFEKNPDGKTFSVKLVEGAEPTLFLSPAQTDENNAQVNASLPATDSPRRPSASSCSSCTCAQSVPQSSKAAQAPDCGKSSDVRFTAAEPRPQVSHCGTGTTVVSPQPGVNQIVLNFCDQGKGLTLDNVSSESVPQFPGACHCPQKVVKQVVLIFLDQPRESVPPTLSQESPRTLSSSTQTEWRDGKSETKVHPERPIHLPSSPQQILHQEASTQTSTCMEVSCSQQNCDIQDSHEPMESSSNNNEVSSSPGECLSAFKSGEPDRQALQSQQELIQSTQNDVAGGKADLNDVIPISVKIQPAPESLDKELEHGPCMVPTSSAESQTPLTDNQEPRHIGKCEQRPENPPQSPRCPHSQQTSRQFCLNPSIDQCVGDLLEQCHLASPCVPPCVSSSQCPCISAKRCVKQIVLNFVEKESTSVNQEVPTPCTSRDLSHPVVTSQQHQETQTCDNFLQRTPQRAKEKLKGLQSPPRPAKSRSCPPVPNAHTMLLVSQEEESSSNHPINNGVLPRDISSSLENKVTFEDVAIYFCKEEWELLGATEKNLYREVMSDNYQSLISLGLLKEKPDLVLRIDNEEENLWVNQESHTRIRHHAEDLFLLDQDMDGVSMLAKDDDALPCTGRESAESSSHLGALMRLVNEIPGFLLGSSVTDGSCSPACSTEDHGNSRPSLEVKTEEPSPACSPASAHVPLSKTPEVADSLGMHKSAEQSSNKILTKAEKTELCVTQSLKYSTPVRHPSVSSSCIKSDSGTSGESVQGRLQIKQEELPAAYSPAHNLGQQKEIPSVKSIISHLPKTPLYSPGTRDHLIPDYARRPCSGGGSSLSHSTSASPRNPSVSPVSPNRGTNLGEFKIKIKQEDSGSERDLMESPIYGRKVYHTPSSSSASLQVERVHWKLASSPLRSPADAPLGSSPLHRLVNCLKEITTSRPRPYSNTLSTTRWGADMSRVCSEASIRANSSREPMIPVPEPNPFTVAVTNGAAQLRGIEPKTSDNQNTRASREASPMSSVPLSALGKCLEKIHTRGVSHGSEEPRRGELGMKRTHSDDLSCRSGVFGSAKRPAMEVSSNSRLVSSCSPSHRDLWRPPEELPRVPSEDQPIGNSHLMSVMNCVRKIPAFRPSPSIHVTSTSDTGRICTQGILSEAKNIKVKQEKDEKPPLEAFRQWIQPPQSPDVPKPSGHLAANVHLTGLMKLMEEIPCAESSNPSRAMYSIAVGHSLAQRMDRSNYLFCNEDSNFQAELNDNTIASVDSVYSDDTSWSSENVDPSYSAIGGLQRVVSEFAELGSVSPLVAVAAPPVSSVQDGIVLKKPKEALTASASRLNESVRRSPRDAVRIAASACSAENGEAAIAALRGLQKVVHGFVEQECVSPITAVRNTPPNTNLRDIPGKKTCPEEEAAPPHLQGSSPAPISHFLCDTGKWLSEADSSYSALSGLQKVVNGFSEMSCISPFSAVSTPVSEGPMDVSTQRRSDVQVQDCGSSSLSGQKNVINGVPDASCLSPFMAASNVSSESDAGPTMKSRCERSDEDEMSQKCSLERQKPATITLPNRNDSEYSRTSSSSHCIDLTQEEEAAISSKTRTALLEKETKQKNQEGPSLGRPAELPSSWPKSPVGNRSRFQGSSRTPCNQLIDLTVEDETLTKPKVSSTEVTRKPSPTGITLNPPLAEKHRHSINLPKATSGKLDKPLDPGASGSSRGGVPAVNEHLSGLEKLLKGVPTFTPANRPSGQAWGGSWWFKNAPSHET</sequence>
<evidence type="ECO:0000256" key="4">
    <source>
        <dbReference type="ARBA" id="ARBA00023125"/>
    </source>
</evidence>
<evidence type="ECO:0000259" key="8">
    <source>
        <dbReference type="PROSITE" id="PS50950"/>
    </source>
</evidence>
<feature type="compositionally biased region" description="Basic and acidic residues" evidence="6">
    <location>
        <begin position="873"/>
        <end position="883"/>
    </location>
</feature>
<feature type="compositionally biased region" description="Basic and acidic residues" evidence="6">
    <location>
        <begin position="1146"/>
        <end position="1162"/>
    </location>
</feature>
<feature type="compositionally biased region" description="Polar residues" evidence="6">
    <location>
        <begin position="1681"/>
        <end position="1692"/>
    </location>
</feature>
<feature type="compositionally biased region" description="Polar residues" evidence="6">
    <location>
        <begin position="236"/>
        <end position="252"/>
    </location>
</feature>
<dbReference type="PANTHER" id="PTHR23232:SF142">
    <property type="entry name" value="GASTRULA ZINC FINGER PROTEIN XLCGF57.1-LIKE-RELATED"/>
    <property type="match status" value="1"/>
</dbReference>
<dbReference type="SUPFAM" id="SSF57716">
    <property type="entry name" value="Glucocorticoid receptor-like (DNA-binding domain)"/>
    <property type="match status" value="1"/>
</dbReference>
<proteinExistence type="predicted"/>
<dbReference type="Proteomes" id="UP000770717">
    <property type="component" value="Unassembled WGS sequence"/>
</dbReference>
<dbReference type="SMART" id="SM01258">
    <property type="entry name" value="KRBA1"/>
    <property type="match status" value="1"/>
</dbReference>